<dbReference type="PROSITE" id="PS50949">
    <property type="entry name" value="HTH_GNTR"/>
    <property type="match status" value="1"/>
</dbReference>
<comment type="caution">
    <text evidence="5">The sequence shown here is derived from an EMBL/GenBank/DDBJ whole genome shotgun (WGS) entry which is preliminary data.</text>
</comment>
<dbReference type="Proteomes" id="UP000806285">
    <property type="component" value="Unassembled WGS sequence"/>
</dbReference>
<dbReference type="InterPro" id="IPR011711">
    <property type="entry name" value="GntR_C"/>
</dbReference>
<evidence type="ECO:0000313" key="5">
    <source>
        <dbReference type="EMBL" id="MBE7370121.1"/>
    </source>
</evidence>
<keyword evidence="6" id="KW-1185">Reference proteome</keyword>
<reference evidence="5 6" key="1">
    <citation type="submission" date="2020-10" db="EMBL/GenBank/DDBJ databases">
        <title>Ramlibacter sp. HM2 16S ribosomal RNA gene Genome sequencing and assembly.</title>
        <authorList>
            <person name="Kang M."/>
        </authorList>
    </citation>
    <scope>NUCLEOTIDE SEQUENCE [LARGE SCALE GENOMIC DNA]</scope>
    <source>
        <strain evidence="5 6">HM2</strain>
    </source>
</reference>
<protein>
    <submittedName>
        <fullName evidence="5">FadR family transcriptional regulator</fullName>
    </submittedName>
</protein>
<evidence type="ECO:0000313" key="6">
    <source>
        <dbReference type="Proteomes" id="UP000806285"/>
    </source>
</evidence>
<dbReference type="Gene3D" id="1.10.10.10">
    <property type="entry name" value="Winged helix-like DNA-binding domain superfamily/Winged helix DNA-binding domain"/>
    <property type="match status" value="1"/>
</dbReference>
<keyword evidence="3" id="KW-0804">Transcription</keyword>
<dbReference type="SMART" id="SM00345">
    <property type="entry name" value="HTH_GNTR"/>
    <property type="match status" value="1"/>
</dbReference>
<dbReference type="InterPro" id="IPR008920">
    <property type="entry name" value="TF_FadR/GntR_C"/>
</dbReference>
<name>A0ABR9S9C7_9BURK</name>
<keyword evidence="1" id="KW-0805">Transcription regulation</keyword>
<dbReference type="InterPro" id="IPR036388">
    <property type="entry name" value="WH-like_DNA-bd_sf"/>
</dbReference>
<dbReference type="InterPro" id="IPR000524">
    <property type="entry name" value="Tscrpt_reg_HTH_GntR"/>
</dbReference>
<evidence type="ECO:0000256" key="3">
    <source>
        <dbReference type="ARBA" id="ARBA00023163"/>
    </source>
</evidence>
<dbReference type="RefSeq" id="WP_193678737.1">
    <property type="nucleotide sequence ID" value="NZ_JADDIV010000006.1"/>
</dbReference>
<dbReference type="PANTHER" id="PTHR43537:SF44">
    <property type="entry name" value="GNTR FAMILY REGULATORY PROTEIN"/>
    <property type="match status" value="1"/>
</dbReference>
<sequence length="247" mass="26752">MIKNVSGTTLDLLGAAIVGGRYAVGASMPPEPLLGEELGVSRTVVREAVKSLVAKGLVTTGPKVGTKVLPPDAWNWFDPDVIVWQSQAGLTREFLRDLQELRRVIEPAAVRIAAERATPADIAEIEVAFAGMKKAVEQGGDYVAHDLRFHQGLLRACHNRMMVQMSKALSALLRTSFEISTTRKDGPKNSLPLHRAVVDAVIARDADAAERAILVLIDGAREDIDTVLASRRRLPKLDMPAPLLRAA</sequence>
<dbReference type="InterPro" id="IPR036390">
    <property type="entry name" value="WH_DNA-bd_sf"/>
</dbReference>
<proteinExistence type="predicted"/>
<dbReference type="SUPFAM" id="SSF46785">
    <property type="entry name" value="Winged helix' DNA-binding domain"/>
    <property type="match status" value="1"/>
</dbReference>
<dbReference type="CDD" id="cd07377">
    <property type="entry name" value="WHTH_GntR"/>
    <property type="match status" value="1"/>
</dbReference>
<dbReference type="EMBL" id="JADDIV010000006">
    <property type="protein sequence ID" value="MBE7370121.1"/>
    <property type="molecule type" value="Genomic_DNA"/>
</dbReference>
<dbReference type="SUPFAM" id="SSF48008">
    <property type="entry name" value="GntR ligand-binding domain-like"/>
    <property type="match status" value="1"/>
</dbReference>
<dbReference type="PANTHER" id="PTHR43537">
    <property type="entry name" value="TRANSCRIPTIONAL REGULATOR, GNTR FAMILY"/>
    <property type="match status" value="1"/>
</dbReference>
<gene>
    <name evidence="5" type="ORF">IM787_21350</name>
</gene>
<keyword evidence="2" id="KW-0238">DNA-binding</keyword>
<dbReference type="SMART" id="SM00895">
    <property type="entry name" value="FCD"/>
    <property type="match status" value="1"/>
</dbReference>
<dbReference type="Pfam" id="PF07729">
    <property type="entry name" value="FCD"/>
    <property type="match status" value="1"/>
</dbReference>
<accession>A0ABR9S9C7</accession>
<feature type="domain" description="HTH gntR-type" evidence="4">
    <location>
        <begin position="3"/>
        <end position="71"/>
    </location>
</feature>
<evidence type="ECO:0000256" key="1">
    <source>
        <dbReference type="ARBA" id="ARBA00023015"/>
    </source>
</evidence>
<dbReference type="PRINTS" id="PR00035">
    <property type="entry name" value="HTHGNTR"/>
</dbReference>
<evidence type="ECO:0000256" key="2">
    <source>
        <dbReference type="ARBA" id="ARBA00023125"/>
    </source>
</evidence>
<dbReference type="Gene3D" id="1.20.120.530">
    <property type="entry name" value="GntR ligand-binding domain-like"/>
    <property type="match status" value="1"/>
</dbReference>
<evidence type="ECO:0000259" key="4">
    <source>
        <dbReference type="PROSITE" id="PS50949"/>
    </source>
</evidence>
<organism evidence="5 6">
    <name type="scientific">Ramlibacter pallidus</name>
    <dbReference type="NCBI Taxonomy" id="2780087"/>
    <lineage>
        <taxon>Bacteria</taxon>
        <taxon>Pseudomonadati</taxon>
        <taxon>Pseudomonadota</taxon>
        <taxon>Betaproteobacteria</taxon>
        <taxon>Burkholderiales</taxon>
        <taxon>Comamonadaceae</taxon>
        <taxon>Ramlibacter</taxon>
    </lineage>
</organism>
<dbReference type="Pfam" id="PF00392">
    <property type="entry name" value="GntR"/>
    <property type="match status" value="1"/>
</dbReference>